<evidence type="ECO:0000313" key="3">
    <source>
        <dbReference type="EMBL" id="GCC53204.1"/>
    </source>
</evidence>
<comment type="caution">
    <text evidence="3">The sequence shown here is derived from an EMBL/GenBank/DDBJ whole genome shotgun (WGS) entry which is preliminary data.</text>
</comment>
<name>A0A401UEC9_9BACT</name>
<evidence type="ECO:0000256" key="1">
    <source>
        <dbReference type="SAM" id="Coils"/>
    </source>
</evidence>
<dbReference type="Pfam" id="PF19579">
    <property type="entry name" value="FtsL_2"/>
    <property type="match status" value="1"/>
</dbReference>
<keyword evidence="1" id="KW-0175">Coiled coil</keyword>
<dbReference type="EMBL" id="BHXQ01000007">
    <property type="protein sequence ID" value="GCC53204.1"/>
    <property type="molecule type" value="Genomic_DNA"/>
</dbReference>
<feature type="coiled-coil region" evidence="1">
    <location>
        <begin position="66"/>
        <end position="93"/>
    </location>
</feature>
<dbReference type="InterPro" id="IPR045755">
    <property type="entry name" value="FtsL-like"/>
</dbReference>
<organism evidence="3 4">
    <name type="scientific">Chryseotalea sanaruensis</name>
    <dbReference type="NCBI Taxonomy" id="2482724"/>
    <lineage>
        <taxon>Bacteria</taxon>
        <taxon>Pseudomonadati</taxon>
        <taxon>Bacteroidota</taxon>
        <taxon>Cytophagia</taxon>
        <taxon>Cytophagales</taxon>
        <taxon>Chryseotaleaceae</taxon>
        <taxon>Chryseotalea</taxon>
    </lineage>
</organism>
<evidence type="ECO:0000313" key="4">
    <source>
        <dbReference type="Proteomes" id="UP000288227"/>
    </source>
</evidence>
<protein>
    <recommendedName>
        <fullName evidence="5">S-adenosyl-methyltransferase</fullName>
    </recommendedName>
</protein>
<feature type="transmembrane region" description="Helical" evidence="2">
    <location>
        <begin position="45"/>
        <end position="62"/>
    </location>
</feature>
<keyword evidence="2" id="KW-1133">Transmembrane helix</keyword>
<keyword evidence="4" id="KW-1185">Reference proteome</keyword>
<proteinExistence type="predicted"/>
<keyword evidence="2" id="KW-0812">Transmembrane</keyword>
<gene>
    <name evidence="3" type="ORF">SanaruYs_34470</name>
</gene>
<sequence length="129" mass="14592">MENKFKIEPKKITAAKGEPGNSVFSGLEKKLNLESYFEEGFPIQYLPKILFVLGLALFYIGNTHYAEKTVRKINHIQAEVEDLRADYTTLKSDLMFASKQSEVAIKVKAYGLKESLTPPTKVVVEEGEY</sequence>
<keyword evidence="2" id="KW-0472">Membrane</keyword>
<evidence type="ECO:0008006" key="5">
    <source>
        <dbReference type="Google" id="ProtNLM"/>
    </source>
</evidence>
<dbReference type="Proteomes" id="UP000288227">
    <property type="component" value="Unassembled WGS sequence"/>
</dbReference>
<reference evidence="3 4" key="1">
    <citation type="submission" date="2018-11" db="EMBL/GenBank/DDBJ databases">
        <title>Chryseotalea sanarue gen. nov., sp., nov., a member of the family Cytophagaceae, isolated from a brackish lake in Hamamatsu Japan.</title>
        <authorList>
            <person name="Maejima Y."/>
            <person name="Iino T."/>
            <person name="Muraguchi Y."/>
            <person name="Fukuda K."/>
            <person name="Ohkuma M."/>
            <person name="Moriuchi R."/>
            <person name="Dohra H."/>
            <person name="Kimbara K."/>
            <person name="Shintani M."/>
        </authorList>
    </citation>
    <scope>NUCLEOTIDE SEQUENCE [LARGE SCALE GENOMIC DNA]</scope>
    <source>
        <strain evidence="3 4">Ys</strain>
    </source>
</reference>
<dbReference type="RefSeq" id="WP_170177240.1">
    <property type="nucleotide sequence ID" value="NZ_BHXQ01000007.1"/>
</dbReference>
<accession>A0A401UEC9</accession>
<dbReference type="AlphaFoldDB" id="A0A401UEC9"/>
<evidence type="ECO:0000256" key="2">
    <source>
        <dbReference type="SAM" id="Phobius"/>
    </source>
</evidence>